<dbReference type="Proteomes" id="UP000050525">
    <property type="component" value="Unassembled WGS sequence"/>
</dbReference>
<dbReference type="AlphaFoldDB" id="A0A151NMA6"/>
<sequence length="91" mass="10265">MAVLAASTTETNVWPIAVNPPTMASHRSWKTSACNLILQLWFGWGLFSGSHNECHRVELQEENVTGQKWIETKMNLLLSHGTSERAEEKNL</sequence>
<name>A0A151NMA6_ALLMI</name>
<reference evidence="1 2" key="1">
    <citation type="journal article" date="2012" name="Genome Biol.">
        <title>Sequencing three crocodilian genomes to illuminate the evolution of archosaurs and amniotes.</title>
        <authorList>
            <person name="St John J.A."/>
            <person name="Braun E.L."/>
            <person name="Isberg S.R."/>
            <person name="Miles L.G."/>
            <person name="Chong A.Y."/>
            <person name="Gongora J."/>
            <person name="Dalzell P."/>
            <person name="Moran C."/>
            <person name="Bed'hom B."/>
            <person name="Abzhanov A."/>
            <person name="Burgess S.C."/>
            <person name="Cooksey A.M."/>
            <person name="Castoe T.A."/>
            <person name="Crawford N.G."/>
            <person name="Densmore L.D."/>
            <person name="Drew J.C."/>
            <person name="Edwards S.V."/>
            <person name="Faircloth B.C."/>
            <person name="Fujita M.K."/>
            <person name="Greenwold M.J."/>
            <person name="Hoffmann F.G."/>
            <person name="Howard J.M."/>
            <person name="Iguchi T."/>
            <person name="Janes D.E."/>
            <person name="Khan S.Y."/>
            <person name="Kohno S."/>
            <person name="de Koning A.J."/>
            <person name="Lance S.L."/>
            <person name="McCarthy F.M."/>
            <person name="McCormack J.E."/>
            <person name="Merchant M.E."/>
            <person name="Peterson D.G."/>
            <person name="Pollock D.D."/>
            <person name="Pourmand N."/>
            <person name="Raney B.J."/>
            <person name="Roessler K.A."/>
            <person name="Sanford J.R."/>
            <person name="Sawyer R.H."/>
            <person name="Schmidt C.J."/>
            <person name="Triplett E.W."/>
            <person name="Tuberville T.D."/>
            <person name="Venegas-Anaya M."/>
            <person name="Howard J.T."/>
            <person name="Jarvis E.D."/>
            <person name="Guillette L.J.Jr."/>
            <person name="Glenn T.C."/>
            <person name="Green R.E."/>
            <person name="Ray D.A."/>
        </authorList>
    </citation>
    <scope>NUCLEOTIDE SEQUENCE [LARGE SCALE GENOMIC DNA]</scope>
    <source>
        <strain evidence="1">KSC_2009_1</strain>
    </source>
</reference>
<evidence type="ECO:0000313" key="1">
    <source>
        <dbReference type="EMBL" id="KYO37928.1"/>
    </source>
</evidence>
<proteinExistence type="predicted"/>
<evidence type="ECO:0000313" key="2">
    <source>
        <dbReference type="Proteomes" id="UP000050525"/>
    </source>
</evidence>
<keyword evidence="2" id="KW-1185">Reference proteome</keyword>
<gene>
    <name evidence="1" type="ORF">Y1Q_0010360</name>
</gene>
<accession>A0A151NMA6</accession>
<comment type="caution">
    <text evidence="1">The sequence shown here is derived from an EMBL/GenBank/DDBJ whole genome shotgun (WGS) entry which is preliminary data.</text>
</comment>
<dbReference type="EMBL" id="AKHW03002566">
    <property type="protein sequence ID" value="KYO37928.1"/>
    <property type="molecule type" value="Genomic_DNA"/>
</dbReference>
<protein>
    <submittedName>
        <fullName evidence="1">Uncharacterized protein</fullName>
    </submittedName>
</protein>
<organism evidence="1 2">
    <name type="scientific">Alligator mississippiensis</name>
    <name type="common">American alligator</name>
    <dbReference type="NCBI Taxonomy" id="8496"/>
    <lineage>
        <taxon>Eukaryota</taxon>
        <taxon>Metazoa</taxon>
        <taxon>Chordata</taxon>
        <taxon>Craniata</taxon>
        <taxon>Vertebrata</taxon>
        <taxon>Euteleostomi</taxon>
        <taxon>Archelosauria</taxon>
        <taxon>Archosauria</taxon>
        <taxon>Crocodylia</taxon>
        <taxon>Alligatoridae</taxon>
        <taxon>Alligatorinae</taxon>
        <taxon>Alligator</taxon>
    </lineage>
</organism>